<accession>A0A9P4RBR3</accession>
<evidence type="ECO:0000313" key="3">
    <source>
        <dbReference type="Proteomes" id="UP000799444"/>
    </source>
</evidence>
<name>A0A9P4RBR3_9PLEO</name>
<keyword evidence="1" id="KW-0812">Transmembrane</keyword>
<feature type="transmembrane region" description="Helical" evidence="1">
    <location>
        <begin position="475"/>
        <end position="498"/>
    </location>
</feature>
<feature type="transmembrane region" description="Helical" evidence="1">
    <location>
        <begin position="437"/>
        <end position="463"/>
    </location>
</feature>
<feature type="transmembrane region" description="Helical" evidence="1">
    <location>
        <begin position="65"/>
        <end position="83"/>
    </location>
</feature>
<feature type="transmembrane region" description="Helical" evidence="1">
    <location>
        <begin position="407"/>
        <end position="425"/>
    </location>
</feature>
<dbReference type="Proteomes" id="UP000799444">
    <property type="component" value="Unassembled WGS sequence"/>
</dbReference>
<dbReference type="PANTHER" id="PTHR35043">
    <property type="entry name" value="TRANSCRIPTION FACTOR DOMAIN-CONTAINING PROTEIN"/>
    <property type="match status" value="1"/>
</dbReference>
<feature type="transmembrane region" description="Helical" evidence="1">
    <location>
        <begin position="237"/>
        <end position="265"/>
    </location>
</feature>
<dbReference type="AlphaFoldDB" id="A0A9P4RBR3"/>
<dbReference type="PANTHER" id="PTHR35043:SF9">
    <property type="match status" value="1"/>
</dbReference>
<organism evidence="2 3">
    <name type="scientific">Polyplosphaeria fusca</name>
    <dbReference type="NCBI Taxonomy" id="682080"/>
    <lineage>
        <taxon>Eukaryota</taxon>
        <taxon>Fungi</taxon>
        <taxon>Dikarya</taxon>
        <taxon>Ascomycota</taxon>
        <taxon>Pezizomycotina</taxon>
        <taxon>Dothideomycetes</taxon>
        <taxon>Pleosporomycetidae</taxon>
        <taxon>Pleosporales</taxon>
        <taxon>Tetraplosphaeriaceae</taxon>
        <taxon>Polyplosphaeria</taxon>
    </lineage>
</organism>
<evidence type="ECO:0000313" key="2">
    <source>
        <dbReference type="EMBL" id="KAF2741160.1"/>
    </source>
</evidence>
<proteinExistence type="predicted"/>
<keyword evidence="3" id="KW-1185">Reference proteome</keyword>
<gene>
    <name evidence="2" type="ORF">EJ04DRAFT_481583</name>
</gene>
<keyword evidence="1" id="KW-0472">Membrane</keyword>
<evidence type="ECO:0000256" key="1">
    <source>
        <dbReference type="SAM" id="Phobius"/>
    </source>
</evidence>
<protein>
    <submittedName>
        <fullName evidence="2">Uncharacterized protein</fullName>
    </submittedName>
</protein>
<reference evidence="2" key="1">
    <citation type="journal article" date="2020" name="Stud. Mycol.">
        <title>101 Dothideomycetes genomes: a test case for predicting lifestyles and emergence of pathogens.</title>
        <authorList>
            <person name="Haridas S."/>
            <person name="Albert R."/>
            <person name="Binder M."/>
            <person name="Bloem J."/>
            <person name="Labutti K."/>
            <person name="Salamov A."/>
            <person name="Andreopoulos B."/>
            <person name="Baker S."/>
            <person name="Barry K."/>
            <person name="Bills G."/>
            <person name="Bluhm B."/>
            <person name="Cannon C."/>
            <person name="Castanera R."/>
            <person name="Culley D."/>
            <person name="Daum C."/>
            <person name="Ezra D."/>
            <person name="Gonzalez J."/>
            <person name="Henrissat B."/>
            <person name="Kuo A."/>
            <person name="Liang C."/>
            <person name="Lipzen A."/>
            <person name="Lutzoni F."/>
            <person name="Magnuson J."/>
            <person name="Mondo S."/>
            <person name="Nolan M."/>
            <person name="Ohm R."/>
            <person name="Pangilinan J."/>
            <person name="Park H.-J."/>
            <person name="Ramirez L."/>
            <person name="Alfaro M."/>
            <person name="Sun H."/>
            <person name="Tritt A."/>
            <person name="Yoshinaga Y."/>
            <person name="Zwiers L.-H."/>
            <person name="Turgeon B."/>
            <person name="Goodwin S."/>
            <person name="Spatafora J."/>
            <person name="Crous P."/>
            <person name="Grigoriev I."/>
        </authorList>
    </citation>
    <scope>NUCLEOTIDE SEQUENCE</scope>
    <source>
        <strain evidence="2">CBS 125425</strain>
    </source>
</reference>
<dbReference type="OrthoDB" id="9451547at2759"/>
<feature type="transmembrane region" description="Helical" evidence="1">
    <location>
        <begin position="24"/>
        <end position="44"/>
    </location>
</feature>
<sequence length="532" mass="61018">MSIVYGTAPTNQTSQWHPEPTFRGTFGIISSCLITMTLCIWTAVHLNIPEHGHREYITRQTGRKILWLLAGLFAPEVIAWTASEQRREASLICNEMRKILGQKPRQGFLTRWSTFCIPWRKRTKSAASVSRHELELRVEKIQLAQRHEWTLVHGFYVLMGGFGLEVRDKELNFLASKEYPEFKLTPEGFRSVATWGLDLIPDLSESEIQDKSKANGLAKTIVCLQAIWFCVQCISRWYLSLPISLLELNTFAHALCTLLIFFLWWNKPLNVEGSTMLQGERRREASALILVACMDDQINQRKFRPKDARHAEDVYLDLRPDLAWNYEVHGDRVRVYDEKRLSSPGSLQTYRRATYKWLPYVELSRSEFACFETAMAEMKRLNIRSSGGYKWLALTTTEWGAPFEGRAIFWFVIAGLCYGGIHLSAWNAPFPNPLQALLWKISAASLAASGPLVLFFSYAVLVSEHLARMENDCKAAFQMVGAMLSIGLYVGFVLLYLFSRLYLVVECFISLAHLPDAVYRVPVWSQYYPHVV</sequence>
<keyword evidence="1" id="KW-1133">Transmembrane helix</keyword>
<comment type="caution">
    <text evidence="2">The sequence shown here is derived from an EMBL/GenBank/DDBJ whole genome shotgun (WGS) entry which is preliminary data.</text>
</comment>
<dbReference type="EMBL" id="ML996098">
    <property type="protein sequence ID" value="KAF2741160.1"/>
    <property type="molecule type" value="Genomic_DNA"/>
</dbReference>